<feature type="region of interest" description="Disordered" evidence="1">
    <location>
        <begin position="67"/>
        <end position="86"/>
    </location>
</feature>
<organism evidence="2 3">
    <name type="scientific">Coprinellus micaceus</name>
    <name type="common">Glistening ink-cap mushroom</name>
    <name type="synonym">Coprinus micaceus</name>
    <dbReference type="NCBI Taxonomy" id="71717"/>
    <lineage>
        <taxon>Eukaryota</taxon>
        <taxon>Fungi</taxon>
        <taxon>Dikarya</taxon>
        <taxon>Basidiomycota</taxon>
        <taxon>Agaricomycotina</taxon>
        <taxon>Agaricomycetes</taxon>
        <taxon>Agaricomycetidae</taxon>
        <taxon>Agaricales</taxon>
        <taxon>Agaricineae</taxon>
        <taxon>Psathyrellaceae</taxon>
        <taxon>Coprinellus</taxon>
    </lineage>
</organism>
<evidence type="ECO:0000313" key="3">
    <source>
        <dbReference type="Proteomes" id="UP000298030"/>
    </source>
</evidence>
<dbReference type="Proteomes" id="UP000298030">
    <property type="component" value="Unassembled WGS sequence"/>
</dbReference>
<sequence length="267" mass="28642">MKYIKKFSSPPLFVCPPTPPHTRCSLLVVAHVVDTFCSSSSPSTMPSLRRNFSSPLVRSSPYSSALNGAQVAGGRGHRRSSGSDTTTRRVLADIEWWRVTDGQCDPSVADQESEAPNRGDAQPVAAATPGVIFHDALIGVDHPSSILSLPWPAATPASTTECSLPTAEFAALSIAPHTPIRRHLALDTTSANSSVESTPEGPTPIEFDGLRLDLDGLGPIFFENKFTRPTPAPFEHGCLFSDSLFLLDDDDFYDFPAPSFLAPGFVC</sequence>
<comment type="caution">
    <text evidence="2">The sequence shown here is derived from an EMBL/GenBank/DDBJ whole genome shotgun (WGS) entry which is preliminary data.</text>
</comment>
<keyword evidence="3" id="KW-1185">Reference proteome</keyword>
<evidence type="ECO:0000313" key="2">
    <source>
        <dbReference type="EMBL" id="TEB39642.1"/>
    </source>
</evidence>
<protein>
    <submittedName>
        <fullName evidence="2">Uncharacterized protein</fullName>
    </submittedName>
</protein>
<dbReference type="EMBL" id="QPFP01000001">
    <property type="protein sequence ID" value="TEB39642.1"/>
    <property type="molecule type" value="Genomic_DNA"/>
</dbReference>
<reference evidence="2 3" key="1">
    <citation type="journal article" date="2019" name="Nat. Ecol. Evol.">
        <title>Megaphylogeny resolves global patterns of mushroom evolution.</title>
        <authorList>
            <person name="Varga T."/>
            <person name="Krizsan K."/>
            <person name="Foldi C."/>
            <person name="Dima B."/>
            <person name="Sanchez-Garcia M."/>
            <person name="Sanchez-Ramirez S."/>
            <person name="Szollosi G.J."/>
            <person name="Szarkandi J.G."/>
            <person name="Papp V."/>
            <person name="Albert L."/>
            <person name="Andreopoulos W."/>
            <person name="Angelini C."/>
            <person name="Antonin V."/>
            <person name="Barry K.W."/>
            <person name="Bougher N.L."/>
            <person name="Buchanan P."/>
            <person name="Buyck B."/>
            <person name="Bense V."/>
            <person name="Catcheside P."/>
            <person name="Chovatia M."/>
            <person name="Cooper J."/>
            <person name="Damon W."/>
            <person name="Desjardin D."/>
            <person name="Finy P."/>
            <person name="Geml J."/>
            <person name="Haridas S."/>
            <person name="Hughes K."/>
            <person name="Justo A."/>
            <person name="Karasinski D."/>
            <person name="Kautmanova I."/>
            <person name="Kiss B."/>
            <person name="Kocsube S."/>
            <person name="Kotiranta H."/>
            <person name="LaButti K.M."/>
            <person name="Lechner B.E."/>
            <person name="Liimatainen K."/>
            <person name="Lipzen A."/>
            <person name="Lukacs Z."/>
            <person name="Mihaltcheva S."/>
            <person name="Morgado L.N."/>
            <person name="Niskanen T."/>
            <person name="Noordeloos M.E."/>
            <person name="Ohm R.A."/>
            <person name="Ortiz-Santana B."/>
            <person name="Ovrebo C."/>
            <person name="Racz N."/>
            <person name="Riley R."/>
            <person name="Savchenko A."/>
            <person name="Shiryaev A."/>
            <person name="Soop K."/>
            <person name="Spirin V."/>
            <person name="Szebenyi C."/>
            <person name="Tomsovsky M."/>
            <person name="Tulloss R.E."/>
            <person name="Uehling J."/>
            <person name="Grigoriev I.V."/>
            <person name="Vagvolgyi C."/>
            <person name="Papp T."/>
            <person name="Martin F.M."/>
            <person name="Miettinen O."/>
            <person name="Hibbett D.S."/>
            <person name="Nagy L.G."/>
        </authorList>
    </citation>
    <scope>NUCLEOTIDE SEQUENCE [LARGE SCALE GENOMIC DNA]</scope>
    <source>
        <strain evidence="2 3">FP101781</strain>
    </source>
</reference>
<evidence type="ECO:0000256" key="1">
    <source>
        <dbReference type="SAM" id="MobiDB-lite"/>
    </source>
</evidence>
<accession>A0A4Y7U1H1</accession>
<proteinExistence type="predicted"/>
<name>A0A4Y7U1H1_COPMI</name>
<gene>
    <name evidence="2" type="ORF">FA13DRAFT_1723871</name>
</gene>
<dbReference type="OrthoDB" id="3236040at2759"/>
<dbReference type="AlphaFoldDB" id="A0A4Y7U1H1"/>